<proteinExistence type="predicted"/>
<dbReference type="EMBL" id="KZ452015">
    <property type="protein sequence ID" value="PKA51038.1"/>
    <property type="molecule type" value="Genomic_DNA"/>
</dbReference>
<protein>
    <recommendedName>
        <fullName evidence="3">Pentatricopeptide repeat-containing protein</fullName>
    </recommendedName>
</protein>
<gene>
    <name evidence="1" type="ORF">AXF42_Ash007695</name>
</gene>
<accession>A0A2I0A665</accession>
<evidence type="ECO:0000313" key="1">
    <source>
        <dbReference type="EMBL" id="PKA51038.1"/>
    </source>
</evidence>
<dbReference type="AlphaFoldDB" id="A0A2I0A665"/>
<dbReference type="OrthoDB" id="185373at2759"/>
<dbReference type="Proteomes" id="UP000236161">
    <property type="component" value="Unassembled WGS sequence"/>
</dbReference>
<name>A0A2I0A665_9ASPA</name>
<keyword evidence="2" id="KW-1185">Reference proteome</keyword>
<evidence type="ECO:0000313" key="2">
    <source>
        <dbReference type="Proteomes" id="UP000236161"/>
    </source>
</evidence>
<organism evidence="1 2">
    <name type="scientific">Apostasia shenzhenica</name>
    <dbReference type="NCBI Taxonomy" id="1088818"/>
    <lineage>
        <taxon>Eukaryota</taxon>
        <taxon>Viridiplantae</taxon>
        <taxon>Streptophyta</taxon>
        <taxon>Embryophyta</taxon>
        <taxon>Tracheophyta</taxon>
        <taxon>Spermatophyta</taxon>
        <taxon>Magnoliopsida</taxon>
        <taxon>Liliopsida</taxon>
        <taxon>Asparagales</taxon>
        <taxon>Orchidaceae</taxon>
        <taxon>Apostasioideae</taxon>
        <taxon>Apostasia</taxon>
    </lineage>
</organism>
<reference evidence="1 2" key="1">
    <citation type="journal article" date="2017" name="Nature">
        <title>The Apostasia genome and the evolution of orchids.</title>
        <authorList>
            <person name="Zhang G.Q."/>
            <person name="Liu K.W."/>
            <person name="Li Z."/>
            <person name="Lohaus R."/>
            <person name="Hsiao Y.Y."/>
            <person name="Niu S.C."/>
            <person name="Wang J.Y."/>
            <person name="Lin Y.C."/>
            <person name="Xu Q."/>
            <person name="Chen L.J."/>
            <person name="Yoshida K."/>
            <person name="Fujiwara S."/>
            <person name="Wang Z.W."/>
            <person name="Zhang Y.Q."/>
            <person name="Mitsuda N."/>
            <person name="Wang M."/>
            <person name="Liu G.H."/>
            <person name="Pecoraro L."/>
            <person name="Huang H.X."/>
            <person name="Xiao X.J."/>
            <person name="Lin M."/>
            <person name="Wu X.Y."/>
            <person name="Wu W.L."/>
            <person name="Chen Y.Y."/>
            <person name="Chang S.B."/>
            <person name="Sakamoto S."/>
            <person name="Ohme-Takagi M."/>
            <person name="Yagi M."/>
            <person name="Zeng S.J."/>
            <person name="Shen C.Y."/>
            <person name="Yeh C.M."/>
            <person name="Luo Y.B."/>
            <person name="Tsai W.C."/>
            <person name="Van de Peer Y."/>
            <person name="Liu Z.J."/>
        </authorList>
    </citation>
    <scope>NUCLEOTIDE SEQUENCE [LARGE SCALE GENOMIC DNA]</scope>
    <source>
        <strain evidence="2">cv. Shenzhen</strain>
        <tissue evidence="1">Stem</tissue>
    </source>
</reference>
<sequence>MLAELVEVVKRDADGVESNLIKLNLRLSPAAVTDILCALNDLRLPALRFFKWVLNYHVDFKPTSDIYNLYVDNLGRSEDYSTIMCCLIFPLKGVV</sequence>
<evidence type="ECO:0008006" key="3">
    <source>
        <dbReference type="Google" id="ProtNLM"/>
    </source>
</evidence>